<keyword evidence="3" id="KW-1185">Reference proteome</keyword>
<reference evidence="2 3" key="1">
    <citation type="submission" date="2024-04" db="EMBL/GenBank/DDBJ databases">
        <authorList>
            <person name="Fracassetti M."/>
        </authorList>
    </citation>
    <scope>NUCLEOTIDE SEQUENCE [LARGE SCALE GENOMIC DNA]</scope>
</reference>
<accession>A0AAV2DYY7</accession>
<proteinExistence type="predicted"/>
<dbReference type="AlphaFoldDB" id="A0AAV2DYY7"/>
<organism evidence="2 3">
    <name type="scientific">Linum trigynum</name>
    <dbReference type="NCBI Taxonomy" id="586398"/>
    <lineage>
        <taxon>Eukaryota</taxon>
        <taxon>Viridiplantae</taxon>
        <taxon>Streptophyta</taxon>
        <taxon>Embryophyta</taxon>
        <taxon>Tracheophyta</taxon>
        <taxon>Spermatophyta</taxon>
        <taxon>Magnoliopsida</taxon>
        <taxon>eudicotyledons</taxon>
        <taxon>Gunneridae</taxon>
        <taxon>Pentapetalae</taxon>
        <taxon>rosids</taxon>
        <taxon>fabids</taxon>
        <taxon>Malpighiales</taxon>
        <taxon>Linaceae</taxon>
        <taxon>Linum</taxon>
    </lineage>
</organism>
<name>A0AAV2DYY7_9ROSI</name>
<dbReference type="EMBL" id="OZ034816">
    <property type="protein sequence ID" value="CAL1378748.1"/>
    <property type="molecule type" value="Genomic_DNA"/>
</dbReference>
<protein>
    <submittedName>
        <fullName evidence="2">Uncharacterized protein</fullName>
    </submittedName>
</protein>
<gene>
    <name evidence="2" type="ORF">LTRI10_LOCUS20309</name>
</gene>
<evidence type="ECO:0000313" key="3">
    <source>
        <dbReference type="Proteomes" id="UP001497516"/>
    </source>
</evidence>
<evidence type="ECO:0000256" key="1">
    <source>
        <dbReference type="SAM" id="MobiDB-lite"/>
    </source>
</evidence>
<sequence>MEADFLRSGNSINGWKSEAARTSLRGKNNPAENTPRAPRSRKQAALIREPWMPPRYAILGCLTTLNSSGIAQIPARVILGFLLAGPSKLLS</sequence>
<evidence type="ECO:0000313" key="2">
    <source>
        <dbReference type="EMBL" id="CAL1378748.1"/>
    </source>
</evidence>
<feature type="region of interest" description="Disordered" evidence="1">
    <location>
        <begin position="17"/>
        <end position="42"/>
    </location>
</feature>
<dbReference type="Proteomes" id="UP001497516">
    <property type="component" value="Chromosome 3"/>
</dbReference>